<name>A0A6J7F4D2_9ZZZZ</name>
<feature type="region of interest" description="Disordered" evidence="1">
    <location>
        <begin position="1"/>
        <end position="20"/>
    </location>
</feature>
<protein>
    <submittedName>
        <fullName evidence="2">Unannotated protein</fullName>
    </submittedName>
</protein>
<gene>
    <name evidence="2" type="ORF">UFOPK3472_01767</name>
</gene>
<feature type="region of interest" description="Disordered" evidence="1">
    <location>
        <begin position="228"/>
        <end position="250"/>
    </location>
</feature>
<evidence type="ECO:0000313" key="2">
    <source>
        <dbReference type="EMBL" id="CAB4889671.1"/>
    </source>
</evidence>
<dbReference type="EMBL" id="CAFBLX010000107">
    <property type="protein sequence ID" value="CAB4889671.1"/>
    <property type="molecule type" value="Genomic_DNA"/>
</dbReference>
<organism evidence="2">
    <name type="scientific">freshwater metagenome</name>
    <dbReference type="NCBI Taxonomy" id="449393"/>
    <lineage>
        <taxon>unclassified sequences</taxon>
        <taxon>metagenomes</taxon>
        <taxon>ecological metagenomes</taxon>
    </lineage>
</organism>
<feature type="region of interest" description="Disordered" evidence="1">
    <location>
        <begin position="118"/>
        <end position="138"/>
    </location>
</feature>
<evidence type="ECO:0000256" key="1">
    <source>
        <dbReference type="SAM" id="MobiDB-lite"/>
    </source>
</evidence>
<dbReference type="AlphaFoldDB" id="A0A6J7F4D2"/>
<reference evidence="2" key="1">
    <citation type="submission" date="2020-05" db="EMBL/GenBank/DDBJ databases">
        <authorList>
            <person name="Chiriac C."/>
            <person name="Salcher M."/>
            <person name="Ghai R."/>
            <person name="Kavagutti S V."/>
        </authorList>
    </citation>
    <scope>NUCLEOTIDE SEQUENCE</scope>
</reference>
<dbReference type="AntiFam" id="ANF00092">
    <property type="entry name" value="Shadow ORF (opposite soxA)"/>
</dbReference>
<sequence length="381" mass="38876">MDGGVPATADEQHVARHGVGGTVGTGDQCVGDAGVASGAGYDAAGAHLDTALAAQAEPVFRCLGAGIDDARDADPSVVQIDGCLVRAVVGGEHHGLGSYRHAVAMQERTCTVRQHDSGSVVVGENDGPLVGTGGHQDVTRANTPDSLTAQRCRSFQAQVIGAALEGEHEAVVVGTERGGAAQQRHVGERRQLGHRVGNPVQGRPSVDDVVGAEQGAAELALIVDDDHASATAGGDHSGRQTGRAGSDDQQVGVGVHGVVLGGVGDLGETPLSGDAPSDQAVVQLDRRGEQHRLGERLLDLYESAGVLGPRCGESSRPTELDAGGDLMNTVGEQRRRQRVAGMSLQGRAAEREFEGVRAVDAAAGCGAECGHGFTGFGSSRR</sequence>
<accession>A0A6J7F4D2</accession>
<proteinExistence type="predicted"/>